<evidence type="ECO:0000313" key="4">
    <source>
        <dbReference type="Proteomes" id="UP000002009"/>
    </source>
</evidence>
<feature type="domain" description="RNA-binding S4" evidence="2">
    <location>
        <begin position="236"/>
        <end position="297"/>
    </location>
</feature>
<dbReference type="Gene3D" id="3.30.70.330">
    <property type="match status" value="1"/>
</dbReference>
<evidence type="ECO:0000259" key="2">
    <source>
        <dbReference type="SMART" id="SM00363"/>
    </source>
</evidence>
<name>C1FFD4_MICCC</name>
<dbReference type="Proteomes" id="UP000002009">
    <property type="component" value="Chromosome 8"/>
</dbReference>
<dbReference type="EMBL" id="CP001575">
    <property type="protein sequence ID" value="ACO69065.1"/>
    <property type="molecule type" value="Genomic_DNA"/>
</dbReference>
<dbReference type="GO" id="GO:0003723">
    <property type="term" value="F:RNA binding"/>
    <property type="evidence" value="ECO:0007669"/>
    <property type="project" value="UniProtKB-KW"/>
</dbReference>
<dbReference type="OMA" id="AWGGYPQ"/>
<dbReference type="InterPro" id="IPR040591">
    <property type="entry name" value="RqcP2_RBD"/>
</dbReference>
<dbReference type="OrthoDB" id="4150at2759"/>
<reference evidence="3 4" key="1">
    <citation type="journal article" date="2009" name="Science">
        <title>Green evolution and dynamic adaptations revealed by genomes of the marine picoeukaryotes Micromonas.</title>
        <authorList>
            <person name="Worden A.Z."/>
            <person name="Lee J.H."/>
            <person name="Mock T."/>
            <person name="Rouze P."/>
            <person name="Simmons M.P."/>
            <person name="Aerts A.L."/>
            <person name="Allen A.E."/>
            <person name="Cuvelier M.L."/>
            <person name="Derelle E."/>
            <person name="Everett M.V."/>
            <person name="Foulon E."/>
            <person name="Grimwood J."/>
            <person name="Gundlach H."/>
            <person name="Henrissat B."/>
            <person name="Napoli C."/>
            <person name="McDonald S.M."/>
            <person name="Parker M.S."/>
            <person name="Rombauts S."/>
            <person name="Salamov A."/>
            <person name="Von Dassow P."/>
            <person name="Badger J.H."/>
            <person name="Coutinho P.M."/>
            <person name="Demir E."/>
            <person name="Dubchak I."/>
            <person name="Gentemann C."/>
            <person name="Eikrem W."/>
            <person name="Gready J.E."/>
            <person name="John U."/>
            <person name="Lanier W."/>
            <person name="Lindquist E.A."/>
            <person name="Lucas S."/>
            <person name="Mayer K.F."/>
            <person name="Moreau H."/>
            <person name="Not F."/>
            <person name="Otillar R."/>
            <person name="Panaud O."/>
            <person name="Pangilinan J."/>
            <person name="Paulsen I."/>
            <person name="Piegu B."/>
            <person name="Poliakov A."/>
            <person name="Robbens S."/>
            <person name="Schmutz J."/>
            <person name="Toulza E."/>
            <person name="Wyss T."/>
            <person name="Zelensky A."/>
            <person name="Zhou K."/>
            <person name="Armbrust E.V."/>
            <person name="Bhattacharya D."/>
            <person name="Goodenough U.W."/>
            <person name="Van de Peer Y."/>
            <person name="Grigoriev I.V."/>
        </authorList>
    </citation>
    <scope>NUCLEOTIDE SEQUENCE [LARGE SCALE GENOMIC DNA]</scope>
    <source>
        <strain evidence="4">RCC299 / NOUM17</strain>
    </source>
</reference>
<dbReference type="AlphaFoldDB" id="C1FFD4"/>
<dbReference type="PANTHER" id="PTHR13633">
    <property type="entry name" value="MITOCHONDRIAL TRANSCRIPTION RESCUE FACTOR 1"/>
    <property type="match status" value="1"/>
</dbReference>
<dbReference type="Gene3D" id="3.30.1370.160">
    <property type="match status" value="1"/>
</dbReference>
<protein>
    <recommendedName>
        <fullName evidence="2">RNA-binding S4 domain-containing protein</fullName>
    </recommendedName>
</protein>
<sequence length="311" mass="32978">MSAASRACRAAPALLRLASSSHEPRRARIVARAAKGAAKRDASSGLLSGVHPESIAAVSAIAERAQAASDRWGTEVTEFLDPALAADARVVIDRMADCEARPWGGYDRAERVRLVIGRREVLDGDGDDSFAALTDATNGCVALLQVSGNFMFDAADHRDFLGAALGAGIERDRLGDILVQGERGAQILATRPMAAFLSSAMTSVRKVPVATSIAPLTDLRVPPPRVDTFASVEKSMRLDAVASAGFRMSRSKMSDLIAAGAVKVNWREGAKPKTECKSGDVISLRGKGRVEVGEVTTTKKGSFNVQLTRYL</sequence>
<dbReference type="PROSITE" id="PS50889">
    <property type="entry name" value="S4"/>
    <property type="match status" value="1"/>
</dbReference>
<dbReference type="InterPro" id="IPR012677">
    <property type="entry name" value="Nucleotide-bd_a/b_plait_sf"/>
</dbReference>
<dbReference type="STRING" id="296587.C1FFD4"/>
<dbReference type="PANTHER" id="PTHR13633:SF3">
    <property type="entry name" value="MITOCHONDRIAL TRANSCRIPTION RESCUE FACTOR 1"/>
    <property type="match status" value="1"/>
</dbReference>
<dbReference type="RefSeq" id="XP_002507807.1">
    <property type="nucleotide sequence ID" value="XM_002507761.1"/>
</dbReference>
<dbReference type="FunCoup" id="C1FFD4">
    <property type="interactions" value="366"/>
</dbReference>
<dbReference type="InterPro" id="IPR036986">
    <property type="entry name" value="S4_RNA-bd_sf"/>
</dbReference>
<dbReference type="GeneID" id="8245726"/>
<dbReference type="SMART" id="SM00363">
    <property type="entry name" value="S4"/>
    <property type="match status" value="1"/>
</dbReference>
<keyword evidence="4" id="KW-1185">Reference proteome</keyword>
<proteinExistence type="predicted"/>
<dbReference type="Pfam" id="PF01479">
    <property type="entry name" value="S4"/>
    <property type="match status" value="1"/>
</dbReference>
<dbReference type="KEGG" id="mis:MICPUN_60476"/>
<dbReference type="InParanoid" id="C1FFD4"/>
<dbReference type="CDD" id="cd00165">
    <property type="entry name" value="S4"/>
    <property type="match status" value="1"/>
</dbReference>
<dbReference type="InterPro" id="IPR017506">
    <property type="entry name" value="PSII_S4"/>
</dbReference>
<dbReference type="Gene3D" id="3.10.290.10">
    <property type="entry name" value="RNA-binding S4 domain"/>
    <property type="match status" value="1"/>
</dbReference>
<dbReference type="NCBIfam" id="TIGR03069">
    <property type="entry name" value="PS_II_S4"/>
    <property type="match status" value="1"/>
</dbReference>
<accession>C1FFD4</accession>
<dbReference type="InterPro" id="IPR002942">
    <property type="entry name" value="S4_RNA-bd"/>
</dbReference>
<dbReference type="eggNOG" id="KOG4837">
    <property type="taxonomic scope" value="Eukaryota"/>
</dbReference>
<evidence type="ECO:0000313" key="3">
    <source>
        <dbReference type="EMBL" id="ACO69065.1"/>
    </source>
</evidence>
<keyword evidence="1" id="KW-0694">RNA-binding</keyword>
<dbReference type="Pfam" id="PF17774">
    <property type="entry name" value="YlmH_RBD"/>
    <property type="match status" value="1"/>
</dbReference>
<gene>
    <name evidence="3" type="ORF">MICPUN_60476</name>
</gene>
<organism evidence="3 4">
    <name type="scientific">Micromonas commoda (strain RCC299 / NOUM17 / CCMP2709)</name>
    <name type="common">Picoplanktonic green alga</name>
    <dbReference type="NCBI Taxonomy" id="296587"/>
    <lineage>
        <taxon>Eukaryota</taxon>
        <taxon>Viridiplantae</taxon>
        <taxon>Chlorophyta</taxon>
        <taxon>Mamiellophyceae</taxon>
        <taxon>Mamiellales</taxon>
        <taxon>Mamiellaceae</taxon>
        <taxon>Micromonas</taxon>
    </lineage>
</organism>
<dbReference type="SUPFAM" id="SSF55174">
    <property type="entry name" value="Alpha-L RNA-binding motif"/>
    <property type="match status" value="1"/>
</dbReference>
<evidence type="ECO:0000256" key="1">
    <source>
        <dbReference type="PROSITE-ProRule" id="PRU00182"/>
    </source>
</evidence>